<dbReference type="Gene3D" id="3.10.180.10">
    <property type="entry name" value="2,3-Dihydroxybiphenyl 1,2-Dioxygenase, domain 1"/>
    <property type="match status" value="2"/>
</dbReference>
<dbReference type="RefSeq" id="WP_133109495.1">
    <property type="nucleotide sequence ID" value="NZ_SMNA01000012.1"/>
</dbReference>
<reference evidence="1 2" key="1">
    <citation type="submission" date="2019-03" db="EMBL/GenBank/DDBJ databases">
        <title>Genomic features of bacteria from cold environments.</title>
        <authorList>
            <person name="Shen L."/>
        </authorList>
    </citation>
    <scope>NUCLEOTIDE SEQUENCE [LARGE SCALE GENOMIC DNA]</scope>
    <source>
        <strain evidence="2">T3246-1</strain>
    </source>
</reference>
<dbReference type="PANTHER" id="PTHR36503">
    <property type="entry name" value="BLR2520 PROTEIN"/>
    <property type="match status" value="1"/>
</dbReference>
<proteinExistence type="predicted"/>
<dbReference type="InterPro" id="IPR029068">
    <property type="entry name" value="Glyas_Bleomycin-R_OHBP_Dase"/>
</dbReference>
<evidence type="ECO:0000313" key="2">
    <source>
        <dbReference type="Proteomes" id="UP000504882"/>
    </source>
</evidence>
<evidence type="ECO:0000313" key="1">
    <source>
        <dbReference type="EMBL" id="TDE89493.1"/>
    </source>
</evidence>
<name>A0ABY2DYN8_9MICO</name>
<dbReference type="Proteomes" id="UP000504882">
    <property type="component" value="Unassembled WGS sequence"/>
</dbReference>
<sequence length="206" mass="21079">MSSITSLTIEAADPAATTAICAALRVSERIGARAGGEPSVGFRGFSISLVVSQPGNVDALLNAAVEAGANVVKPAEKSLWGYGAAFQSPDGTSWTLASSAKKDSGPVSLDIEDIVLLLGVADVKASKQFYVERGFNATRSFGGKYAEFADTRGGLTLALNPRKLAAKNAGVSPDGSGSHRLLIGGDAGSFTDADGFVWEQAAQRVG</sequence>
<organism evidence="1 2">
    <name type="scientific">Occultella glacieicola</name>
    <dbReference type="NCBI Taxonomy" id="2518684"/>
    <lineage>
        <taxon>Bacteria</taxon>
        <taxon>Bacillati</taxon>
        <taxon>Actinomycetota</taxon>
        <taxon>Actinomycetes</taxon>
        <taxon>Micrococcales</taxon>
        <taxon>Ruaniaceae</taxon>
        <taxon>Occultella</taxon>
    </lineage>
</organism>
<protein>
    <submittedName>
        <fullName evidence="1">Glyoxalase</fullName>
    </submittedName>
</protein>
<dbReference type="EMBL" id="SMNA01000012">
    <property type="protein sequence ID" value="TDE89493.1"/>
    <property type="molecule type" value="Genomic_DNA"/>
</dbReference>
<comment type="caution">
    <text evidence="1">The sequence shown here is derived from an EMBL/GenBank/DDBJ whole genome shotgun (WGS) entry which is preliminary data.</text>
</comment>
<gene>
    <name evidence="1" type="ORF">EXU48_20215</name>
</gene>
<keyword evidence="2" id="KW-1185">Reference proteome</keyword>
<dbReference type="SUPFAM" id="SSF54593">
    <property type="entry name" value="Glyoxalase/Bleomycin resistance protein/Dihydroxybiphenyl dioxygenase"/>
    <property type="match status" value="1"/>
</dbReference>
<dbReference type="PANTHER" id="PTHR36503:SF1">
    <property type="entry name" value="BLR2520 PROTEIN"/>
    <property type="match status" value="1"/>
</dbReference>
<accession>A0ABY2DYN8</accession>